<dbReference type="HAMAP" id="MF_00834">
    <property type="entry name" value="BioA"/>
    <property type="match status" value="1"/>
</dbReference>
<dbReference type="InParanoid" id="C5DI57"/>
<dbReference type="InterPro" id="IPR049704">
    <property type="entry name" value="Aminotrans_3_PPA_site"/>
</dbReference>
<dbReference type="GO" id="GO:0009102">
    <property type="term" value="P:biotin biosynthetic process"/>
    <property type="evidence" value="ECO:0007669"/>
    <property type="project" value="UniProtKB-UniPathway"/>
</dbReference>
<keyword evidence="10" id="KW-1185">Reference proteome</keyword>
<gene>
    <name evidence="9" type="ordered locus">KLTH0E09878g</name>
</gene>
<dbReference type="InterPro" id="IPR005814">
    <property type="entry name" value="Aminotrans_3"/>
</dbReference>
<dbReference type="EMBL" id="CU928169">
    <property type="protein sequence ID" value="CAR23468.1"/>
    <property type="molecule type" value="Genomic_DNA"/>
</dbReference>
<dbReference type="RefSeq" id="XP_002553905.1">
    <property type="nucleotide sequence ID" value="XM_002553859.1"/>
</dbReference>
<dbReference type="GeneID" id="8292069"/>
<dbReference type="AlphaFoldDB" id="C5DI57"/>
<comment type="cofactor">
    <cofactor evidence="1">
        <name>pyridoxal 5'-phosphate</name>
        <dbReference type="ChEBI" id="CHEBI:597326"/>
    </cofactor>
</comment>
<dbReference type="GO" id="GO:0030170">
    <property type="term" value="F:pyridoxal phosphate binding"/>
    <property type="evidence" value="ECO:0007669"/>
    <property type="project" value="InterPro"/>
</dbReference>
<comment type="similarity">
    <text evidence="8">Belongs to the class-III pyridoxal-phosphate-dependent aminotransferase family.</text>
</comment>
<dbReference type="NCBIfam" id="TIGR00508">
    <property type="entry name" value="bioA"/>
    <property type="match status" value="1"/>
</dbReference>
<evidence type="ECO:0000256" key="3">
    <source>
        <dbReference type="ARBA" id="ARBA00022576"/>
    </source>
</evidence>
<keyword evidence="6" id="KW-0093">Biotin biosynthesis</keyword>
<dbReference type="Gene3D" id="3.90.1150.10">
    <property type="entry name" value="Aspartate Aminotransferase, domain 1"/>
    <property type="match status" value="1"/>
</dbReference>
<organism evidence="9 10">
    <name type="scientific">Lachancea thermotolerans (strain ATCC 56472 / CBS 6340 / NRRL Y-8284)</name>
    <name type="common">Yeast</name>
    <name type="synonym">Kluyveromyces thermotolerans</name>
    <dbReference type="NCBI Taxonomy" id="559295"/>
    <lineage>
        <taxon>Eukaryota</taxon>
        <taxon>Fungi</taxon>
        <taxon>Dikarya</taxon>
        <taxon>Ascomycota</taxon>
        <taxon>Saccharomycotina</taxon>
        <taxon>Saccharomycetes</taxon>
        <taxon>Saccharomycetales</taxon>
        <taxon>Saccharomycetaceae</taxon>
        <taxon>Lachancea</taxon>
    </lineage>
</organism>
<keyword evidence="5" id="KW-0949">S-adenosyl-L-methionine</keyword>
<keyword evidence="3" id="KW-0032">Aminotransferase</keyword>
<evidence type="ECO:0000256" key="4">
    <source>
        <dbReference type="ARBA" id="ARBA00022679"/>
    </source>
</evidence>
<dbReference type="CDD" id="cd00610">
    <property type="entry name" value="OAT_like"/>
    <property type="match status" value="1"/>
</dbReference>
<keyword evidence="4" id="KW-0808">Transferase</keyword>
<evidence type="ECO:0000256" key="5">
    <source>
        <dbReference type="ARBA" id="ARBA00022691"/>
    </source>
</evidence>
<dbReference type="Gene3D" id="3.40.640.10">
    <property type="entry name" value="Type I PLP-dependent aspartate aminotransferase-like (Major domain)"/>
    <property type="match status" value="1"/>
</dbReference>
<dbReference type="KEGG" id="lth:KLTH0E09878g"/>
<dbReference type="HOGENOM" id="CLU_016922_4_3_1"/>
<dbReference type="GO" id="GO:0004015">
    <property type="term" value="F:adenosylmethionine-8-amino-7-oxononanoate transaminase activity"/>
    <property type="evidence" value="ECO:0007669"/>
    <property type="project" value="InterPro"/>
</dbReference>
<reference evidence="9 10" key="1">
    <citation type="journal article" date="2009" name="Genome Res.">
        <title>Comparative genomics of protoploid Saccharomycetaceae.</title>
        <authorList>
            <consortium name="The Genolevures Consortium"/>
            <person name="Souciet J.-L."/>
            <person name="Dujon B."/>
            <person name="Gaillardin C."/>
            <person name="Johnston M."/>
            <person name="Baret P.V."/>
            <person name="Cliften P."/>
            <person name="Sherman D.J."/>
            <person name="Weissenbach J."/>
            <person name="Westhof E."/>
            <person name="Wincker P."/>
            <person name="Jubin C."/>
            <person name="Poulain J."/>
            <person name="Barbe V."/>
            <person name="Segurens B."/>
            <person name="Artiguenave F."/>
            <person name="Anthouard V."/>
            <person name="Vacherie B."/>
            <person name="Val M.-E."/>
            <person name="Fulton R.S."/>
            <person name="Minx P."/>
            <person name="Wilson R."/>
            <person name="Durrens P."/>
            <person name="Jean G."/>
            <person name="Marck C."/>
            <person name="Martin T."/>
            <person name="Nikolski M."/>
            <person name="Rolland T."/>
            <person name="Seret M.-L."/>
            <person name="Casaregola S."/>
            <person name="Despons L."/>
            <person name="Fairhead C."/>
            <person name="Fischer G."/>
            <person name="Lafontaine I."/>
            <person name="Leh V."/>
            <person name="Lemaire M."/>
            <person name="de Montigny J."/>
            <person name="Neuveglise C."/>
            <person name="Thierry A."/>
            <person name="Blanc-Lenfle I."/>
            <person name="Bleykasten C."/>
            <person name="Diffels J."/>
            <person name="Fritsch E."/>
            <person name="Frangeul L."/>
            <person name="Goeffon A."/>
            <person name="Jauniaux N."/>
            <person name="Kachouri-Lafond R."/>
            <person name="Payen C."/>
            <person name="Potier S."/>
            <person name="Pribylova L."/>
            <person name="Ozanne C."/>
            <person name="Richard G.-F."/>
            <person name="Sacerdot C."/>
            <person name="Straub M.-L."/>
            <person name="Talla E."/>
        </authorList>
    </citation>
    <scope>NUCLEOTIDE SEQUENCE [LARGE SCALE GENOMIC DNA]</scope>
    <source>
        <strain evidence="10">ATCC 56472 / CBS 6340 / NRRL Y-8284</strain>
    </source>
</reference>
<dbReference type="SUPFAM" id="SSF53383">
    <property type="entry name" value="PLP-dependent transferases"/>
    <property type="match status" value="1"/>
</dbReference>
<dbReference type="Pfam" id="PF00202">
    <property type="entry name" value="Aminotran_3"/>
    <property type="match status" value="1"/>
</dbReference>
<sequence>MSACVPESSKNDYTDNSGTKNICPLECTQQASRSELWYIKALLVVLYVCLLGDRQFTIKRCLSSCNNAIHRRKTEHNNLPMDSITEQDLEFDRRHIWHPYASITEPLKVYPVRSAEGVYLHLQDGRKIVDGMASWWCVQHGYNNPRLNAAAVNQLKTMSHVMFGGIVHKPGIELCKKLVQMLPDPLECVVLADSGSISIDVGMKMALQYFNAKGKASKSKFLAIERGFHGDAFGALSVCDPNNSMHHMYGGFVPQNLFCKAPEVYFHDSSQDVEKKVEELDVAPFAKMIRENRESLAGVLMESIVQGAGGLRIYHPYFLKRVRELCTENDVLLILDEVATGFGRTGKLFAFEHSEIVPDIVCLGKALTGGYLTLSATVSTREVSEGICDGPAGRLMHGQTYMGNPLACAVANENLAILLEGKWKEQVRGIEAQLFRELAPLEKHRNVAEVRILGAIGIVEVNLYPVKVEELQRRFVDMGAWIRPFNKWIYIYPIYTITPEELRVLVKAIASVLDELT</sequence>
<dbReference type="PANTHER" id="PTHR42684">
    <property type="entry name" value="ADENOSYLMETHIONINE-8-AMINO-7-OXONONANOATE AMINOTRANSFERASE"/>
    <property type="match status" value="1"/>
</dbReference>
<dbReference type="PANTHER" id="PTHR42684:SF17">
    <property type="entry name" value="ADENOSYLMETHIONINE-8-AMINO-7-OXONONANOATE AMINOTRANSFERASE"/>
    <property type="match status" value="1"/>
</dbReference>
<evidence type="ECO:0000256" key="1">
    <source>
        <dbReference type="ARBA" id="ARBA00001933"/>
    </source>
</evidence>
<dbReference type="OrthoDB" id="425114at2759"/>
<evidence type="ECO:0000256" key="2">
    <source>
        <dbReference type="ARBA" id="ARBA00004746"/>
    </source>
</evidence>
<dbReference type="InterPro" id="IPR005815">
    <property type="entry name" value="BioA"/>
</dbReference>
<dbReference type="OMA" id="RFLTINY"/>
<dbReference type="PROSITE" id="PS00600">
    <property type="entry name" value="AA_TRANSFER_CLASS_3"/>
    <property type="match status" value="1"/>
</dbReference>
<evidence type="ECO:0000256" key="8">
    <source>
        <dbReference type="RuleBase" id="RU003560"/>
    </source>
</evidence>
<dbReference type="InterPro" id="IPR015422">
    <property type="entry name" value="PyrdxlP-dep_Trfase_small"/>
</dbReference>
<name>C5DI57_LACTC</name>
<evidence type="ECO:0000256" key="7">
    <source>
        <dbReference type="ARBA" id="ARBA00022898"/>
    </source>
</evidence>
<dbReference type="InterPro" id="IPR015421">
    <property type="entry name" value="PyrdxlP-dep_Trfase_major"/>
</dbReference>
<dbReference type="UniPathway" id="UPA00078"/>
<dbReference type="eggNOG" id="KOG1401">
    <property type="taxonomic scope" value="Eukaryota"/>
</dbReference>
<dbReference type="NCBIfam" id="NF005940">
    <property type="entry name" value="PRK07986.1"/>
    <property type="match status" value="1"/>
</dbReference>
<evidence type="ECO:0000313" key="9">
    <source>
        <dbReference type="EMBL" id="CAR23468.1"/>
    </source>
</evidence>
<comment type="pathway">
    <text evidence="2">Cofactor biosynthesis; biotin biosynthesis.</text>
</comment>
<evidence type="ECO:0000313" key="10">
    <source>
        <dbReference type="Proteomes" id="UP000002036"/>
    </source>
</evidence>
<dbReference type="Proteomes" id="UP000002036">
    <property type="component" value="Chromosome E"/>
</dbReference>
<dbReference type="STRING" id="559295.C5DI57"/>
<keyword evidence="7 8" id="KW-0663">Pyridoxal phosphate</keyword>
<accession>C5DI57</accession>
<proteinExistence type="inferred from homology"/>
<evidence type="ECO:0000256" key="6">
    <source>
        <dbReference type="ARBA" id="ARBA00022756"/>
    </source>
</evidence>
<protein>
    <submittedName>
        <fullName evidence="9">KLTH0E09878p</fullName>
    </submittedName>
</protein>
<dbReference type="InterPro" id="IPR015424">
    <property type="entry name" value="PyrdxlP-dep_Trfase"/>
</dbReference>